<proteinExistence type="predicted"/>
<dbReference type="PROSITE" id="PS51257">
    <property type="entry name" value="PROKAR_LIPOPROTEIN"/>
    <property type="match status" value="1"/>
</dbReference>
<evidence type="ECO:0000313" key="1">
    <source>
        <dbReference type="EMBL" id="MCI2283469.1"/>
    </source>
</evidence>
<keyword evidence="2" id="KW-1185">Reference proteome</keyword>
<reference evidence="1" key="1">
    <citation type="submission" date="2022-01" db="EMBL/GenBank/DDBJ databases">
        <title>Colwellia maritima, isolated from seawater.</title>
        <authorList>
            <person name="Kristyanto S."/>
            <person name="Jung J."/>
            <person name="Jeon C.O."/>
        </authorList>
    </citation>
    <scope>NUCLEOTIDE SEQUENCE</scope>
    <source>
        <strain evidence="1">MSW7</strain>
    </source>
</reference>
<dbReference type="RefSeq" id="WP_242284949.1">
    <property type="nucleotide sequence ID" value="NZ_JAKKSL010000001.1"/>
</dbReference>
<evidence type="ECO:0000313" key="2">
    <source>
        <dbReference type="Proteomes" id="UP001139646"/>
    </source>
</evidence>
<dbReference type="Proteomes" id="UP001139646">
    <property type="component" value="Unassembled WGS sequence"/>
</dbReference>
<comment type="caution">
    <text evidence="1">The sequence shown here is derived from an EMBL/GenBank/DDBJ whole genome shotgun (WGS) entry which is preliminary data.</text>
</comment>
<protein>
    <submittedName>
        <fullName evidence="1">Uncharacterized protein</fullName>
    </submittedName>
</protein>
<dbReference type="EMBL" id="JAKKSL010000001">
    <property type="protein sequence ID" value="MCI2283469.1"/>
    <property type="molecule type" value="Genomic_DNA"/>
</dbReference>
<sequence>MYSLNIRDLHSVAIKSSLCLLFCTFLFACSSTKQVNTKSFSENSYFHTYGFTNDKLDDVQLNAVNEEVFQKTPRTDHQLMMALLNRPVSPDQAMMLAFEQERVNYSHYSSYYGVSVKGDKGTDEINYRTSNAYSNLIAQDINAVIITAPN</sequence>
<accession>A0ABS9WZP5</accession>
<name>A0ABS9WZP5_9GAMM</name>
<organism evidence="1 2">
    <name type="scientific">Colwellia maritima</name>
    <dbReference type="NCBI Taxonomy" id="2912588"/>
    <lineage>
        <taxon>Bacteria</taxon>
        <taxon>Pseudomonadati</taxon>
        <taxon>Pseudomonadota</taxon>
        <taxon>Gammaproteobacteria</taxon>
        <taxon>Alteromonadales</taxon>
        <taxon>Colwelliaceae</taxon>
        <taxon>Colwellia</taxon>
    </lineage>
</organism>
<gene>
    <name evidence="1" type="ORF">L3081_08725</name>
</gene>